<organism evidence="1 2">
    <name type="scientific">Williamsia phyllosphaerae</name>
    <dbReference type="NCBI Taxonomy" id="885042"/>
    <lineage>
        <taxon>Bacteria</taxon>
        <taxon>Bacillati</taxon>
        <taxon>Actinomycetota</taxon>
        <taxon>Actinomycetes</taxon>
        <taxon>Mycobacteriales</taxon>
        <taxon>Nocardiaceae</taxon>
        <taxon>Williamsia</taxon>
    </lineage>
</organism>
<accession>A0ABQ1V5V9</accession>
<protein>
    <recommendedName>
        <fullName evidence="3">ESX secretion-associated protein EspG</fullName>
    </recommendedName>
</protein>
<comment type="caution">
    <text evidence="1">The sequence shown here is derived from an EMBL/GenBank/DDBJ whole genome shotgun (WGS) entry which is preliminary data.</text>
</comment>
<keyword evidence="2" id="KW-1185">Reference proteome</keyword>
<dbReference type="RefSeq" id="WP_188491541.1">
    <property type="nucleotide sequence ID" value="NZ_BMCS01000002.1"/>
</dbReference>
<name>A0ABQ1V5V9_9NOCA</name>
<sequence>MSADAWTLSTHEFRLLWEEFDAGDYPIEFAYTGQDDVDRGPDAAQAPSIRLEQLTAPQRAALSALCRPSITIAVTGIDAARPFENPSHHLRLLSATDDNEHVYIARQRLGSSVSLGASVSITRHAFSSWTRDLVAIIPPGTGVGSLPGDTAVGFHTIPSVESMTIPVVVAPVTPTAATAFTHPKPGVCGSIRLQVGTLANGGRPTSLEVRYRDIPDDGRYLLIVDSPGAALPVDATRFAKTLNRVINTIRARHDTARGAAS</sequence>
<evidence type="ECO:0000313" key="1">
    <source>
        <dbReference type="EMBL" id="GGF38141.1"/>
    </source>
</evidence>
<evidence type="ECO:0008006" key="3">
    <source>
        <dbReference type="Google" id="ProtNLM"/>
    </source>
</evidence>
<evidence type="ECO:0000313" key="2">
    <source>
        <dbReference type="Proteomes" id="UP000632454"/>
    </source>
</evidence>
<dbReference type="Proteomes" id="UP000632454">
    <property type="component" value="Unassembled WGS sequence"/>
</dbReference>
<proteinExistence type="predicted"/>
<dbReference type="EMBL" id="BMCS01000002">
    <property type="protein sequence ID" value="GGF38141.1"/>
    <property type="molecule type" value="Genomic_DNA"/>
</dbReference>
<gene>
    <name evidence="1" type="ORF">GCM10007298_37350</name>
</gene>
<reference evidence="2" key="1">
    <citation type="journal article" date="2019" name="Int. J. Syst. Evol. Microbiol.">
        <title>The Global Catalogue of Microorganisms (GCM) 10K type strain sequencing project: providing services to taxonomists for standard genome sequencing and annotation.</title>
        <authorList>
            <consortium name="The Broad Institute Genomics Platform"/>
            <consortium name="The Broad Institute Genome Sequencing Center for Infectious Disease"/>
            <person name="Wu L."/>
            <person name="Ma J."/>
        </authorList>
    </citation>
    <scope>NUCLEOTIDE SEQUENCE [LARGE SCALE GENOMIC DNA]</scope>
    <source>
        <strain evidence="2">CCM 7855</strain>
    </source>
</reference>